<accession>A0ABM0MKL0</accession>
<proteinExistence type="inferred from homology"/>
<feature type="compositionally biased region" description="Polar residues" evidence="11">
    <location>
        <begin position="72"/>
        <end position="81"/>
    </location>
</feature>
<dbReference type="RefSeq" id="XP_006820551.1">
    <property type="nucleotide sequence ID" value="XM_006820488.1"/>
</dbReference>
<evidence type="ECO:0000313" key="13">
    <source>
        <dbReference type="Proteomes" id="UP000694865"/>
    </source>
</evidence>
<evidence type="ECO:0000256" key="11">
    <source>
        <dbReference type="SAM" id="MobiDB-lite"/>
    </source>
</evidence>
<evidence type="ECO:0000256" key="8">
    <source>
        <dbReference type="ARBA" id="ARBA00023136"/>
    </source>
</evidence>
<evidence type="ECO:0000256" key="9">
    <source>
        <dbReference type="ARBA" id="ARBA00023273"/>
    </source>
</evidence>
<keyword evidence="13" id="KW-1185">Reference proteome</keyword>
<feature type="compositionally biased region" description="Basic residues" evidence="11">
    <location>
        <begin position="196"/>
        <end position="206"/>
    </location>
</feature>
<dbReference type="Proteomes" id="UP000694865">
    <property type="component" value="Unplaced"/>
</dbReference>
<evidence type="ECO:0000256" key="7">
    <source>
        <dbReference type="ARBA" id="ARBA00023069"/>
    </source>
</evidence>
<sequence length="507" mass="56807">MATEVLAYKPRSLPPLTSGSDPEPISSLKSGKRKKKKKPLTNGIDNSDSPATTSTSRPHAEDGETEDRLHSLSGSSENILSETPKKRKRKATSAKLRHGYEFESGAEVDLRGDENHINNLKSSPGAARRRRTKDTPSKPRIPRSVSEEILQQEQNGHLESQRDTPRKKKAKPKADDSPDADGEGETGRTPRSKPPSGRKPKKRRQQRAISADEDYQADGEVSVDFMVHEDDLVVADKDRTLDPQMPSHTTVLPSQPTGRLFLERKSGFKSEHKSRLAQVKETDEDKHEIVTTLTSPELALSVHRATMTISLFCHGLLAGFALWQCIVVYSLSEGEESIDREGDINFLQNYYKLSVPAMCMYYFLLAVCAVSAFDRYDLARPNRKFFKGLITFQSGAISILVYLITLIFSVSTAALDDRIGLYGTTDPPLCDSECLEEPLWPEGEDSKYRLYVWRILNLMRVIGSVIGWIIISLTSTTDYTQDHLKKSDEPLWDSQGEAEMNERQHGV</sequence>
<evidence type="ECO:0000256" key="5">
    <source>
        <dbReference type="ARBA" id="ARBA00022794"/>
    </source>
</evidence>
<evidence type="ECO:0000256" key="12">
    <source>
        <dbReference type="SAM" id="Phobius"/>
    </source>
</evidence>
<feature type="transmembrane region" description="Helical" evidence="12">
    <location>
        <begin position="451"/>
        <end position="471"/>
    </location>
</feature>
<feature type="compositionally biased region" description="Polar residues" evidence="11">
    <location>
        <begin position="43"/>
        <end position="57"/>
    </location>
</feature>
<evidence type="ECO:0000256" key="10">
    <source>
        <dbReference type="ARBA" id="ARBA00025631"/>
    </source>
</evidence>
<dbReference type="GeneID" id="102806675"/>
<keyword evidence="7" id="KW-0969">Cilium</keyword>
<evidence type="ECO:0000256" key="2">
    <source>
        <dbReference type="ARBA" id="ARBA00004141"/>
    </source>
</evidence>
<organism evidence="13 14">
    <name type="scientific">Saccoglossus kowalevskii</name>
    <name type="common">Acorn worm</name>
    <dbReference type="NCBI Taxonomy" id="10224"/>
    <lineage>
        <taxon>Eukaryota</taxon>
        <taxon>Metazoa</taxon>
        <taxon>Hemichordata</taxon>
        <taxon>Enteropneusta</taxon>
        <taxon>Harrimaniidae</taxon>
        <taxon>Saccoglossus</taxon>
    </lineage>
</organism>
<feature type="compositionally biased region" description="Polar residues" evidence="11">
    <location>
        <begin position="149"/>
        <end position="158"/>
    </location>
</feature>
<dbReference type="InterPro" id="IPR029409">
    <property type="entry name" value="TMEM237"/>
</dbReference>
<evidence type="ECO:0000313" key="14">
    <source>
        <dbReference type="RefSeq" id="XP_006820551.1"/>
    </source>
</evidence>
<feature type="region of interest" description="Disordered" evidence="11">
    <location>
        <begin position="1"/>
        <end position="216"/>
    </location>
</feature>
<feature type="compositionally biased region" description="Basic residues" evidence="11">
    <location>
        <begin position="85"/>
        <end position="97"/>
    </location>
</feature>
<keyword evidence="5" id="KW-0970">Cilium biogenesis/degradation</keyword>
<evidence type="ECO:0000256" key="6">
    <source>
        <dbReference type="ARBA" id="ARBA00022989"/>
    </source>
</evidence>
<feature type="compositionally biased region" description="Basic and acidic residues" evidence="11">
    <location>
        <begin position="58"/>
        <end position="70"/>
    </location>
</feature>
<reference evidence="14" key="1">
    <citation type="submission" date="2025-08" db="UniProtKB">
        <authorList>
            <consortium name="RefSeq"/>
        </authorList>
    </citation>
    <scope>IDENTIFICATION</scope>
    <source>
        <tissue evidence="14">Testes</tissue>
    </source>
</reference>
<feature type="transmembrane region" description="Helical" evidence="12">
    <location>
        <begin position="351"/>
        <end position="373"/>
    </location>
</feature>
<keyword evidence="6 12" id="KW-1133">Transmembrane helix</keyword>
<dbReference type="PANTHER" id="PTHR28388">
    <property type="entry name" value="TRANSMEMBRANE PROTEIN 237"/>
    <property type="match status" value="1"/>
</dbReference>
<comment type="subcellular location">
    <subcellularLocation>
        <location evidence="1">Cell projection</location>
        <location evidence="1">Cilium</location>
    </subcellularLocation>
    <subcellularLocation>
        <location evidence="2">Membrane</location>
        <topology evidence="2">Multi-pass membrane protein</topology>
    </subcellularLocation>
</comment>
<name>A0ABM0MKL0_SACKO</name>
<keyword evidence="9" id="KW-0966">Cell projection</keyword>
<feature type="compositionally biased region" description="Basic residues" evidence="11">
    <location>
        <begin position="30"/>
        <end position="39"/>
    </location>
</feature>
<dbReference type="PANTHER" id="PTHR28388:SF1">
    <property type="entry name" value="TRANSMEMBRANE PROTEIN 237"/>
    <property type="match status" value="1"/>
</dbReference>
<evidence type="ECO:0000256" key="4">
    <source>
        <dbReference type="ARBA" id="ARBA00022692"/>
    </source>
</evidence>
<comment type="function">
    <text evidence="10">Component of the transition zone in primary cilia. Required for ciliogenesis.</text>
</comment>
<keyword evidence="4 12" id="KW-0812">Transmembrane</keyword>
<feature type="transmembrane region" description="Helical" evidence="12">
    <location>
        <begin position="311"/>
        <end position="331"/>
    </location>
</feature>
<feature type="transmembrane region" description="Helical" evidence="12">
    <location>
        <begin position="385"/>
        <end position="408"/>
    </location>
</feature>
<protein>
    <submittedName>
        <fullName evidence="14">Transmembrane protein 237A-like</fullName>
    </submittedName>
</protein>
<evidence type="ECO:0000256" key="3">
    <source>
        <dbReference type="ARBA" id="ARBA00008783"/>
    </source>
</evidence>
<evidence type="ECO:0000256" key="1">
    <source>
        <dbReference type="ARBA" id="ARBA00004138"/>
    </source>
</evidence>
<dbReference type="Pfam" id="PF15383">
    <property type="entry name" value="TMEM237"/>
    <property type="match status" value="1"/>
</dbReference>
<comment type="similarity">
    <text evidence="3">Belongs to the TMEM237 family.</text>
</comment>
<keyword evidence="8 12" id="KW-0472">Membrane</keyword>
<gene>
    <name evidence="14" type="primary">LOC102806675</name>
</gene>